<reference evidence="1 2" key="1">
    <citation type="submission" date="2024-07" db="EMBL/GenBank/DDBJ databases">
        <title>Section-level genome sequencing and comparative genomics of Aspergillus sections Usti and Cavernicolus.</title>
        <authorList>
            <consortium name="Lawrence Berkeley National Laboratory"/>
            <person name="Nybo J.L."/>
            <person name="Vesth T.C."/>
            <person name="Theobald S."/>
            <person name="Frisvad J.C."/>
            <person name="Larsen T.O."/>
            <person name="Kjaerboelling I."/>
            <person name="Rothschild-Mancinelli K."/>
            <person name="Lyhne E.K."/>
            <person name="Kogle M.E."/>
            <person name="Barry K."/>
            <person name="Clum A."/>
            <person name="Na H."/>
            <person name="Ledsgaard L."/>
            <person name="Lin J."/>
            <person name="Lipzen A."/>
            <person name="Kuo A."/>
            <person name="Riley R."/>
            <person name="Mondo S."/>
            <person name="Labutti K."/>
            <person name="Haridas S."/>
            <person name="Pangalinan J."/>
            <person name="Salamov A.A."/>
            <person name="Simmons B.A."/>
            <person name="Magnuson J.K."/>
            <person name="Chen J."/>
            <person name="Drula E."/>
            <person name="Henrissat B."/>
            <person name="Wiebenga A."/>
            <person name="Lubbers R.J."/>
            <person name="Gomes A.C."/>
            <person name="Macurrencykelacurrency M.R."/>
            <person name="Stajich J."/>
            <person name="Grigoriev I.V."/>
            <person name="Mortensen U.H."/>
            <person name="De Vries R.P."/>
            <person name="Baker S.E."/>
            <person name="Andersen M.R."/>
        </authorList>
    </citation>
    <scope>NUCLEOTIDE SEQUENCE [LARGE SCALE GENOMIC DNA]</scope>
    <source>
        <strain evidence="1 2">CBS 449.75</strain>
    </source>
</reference>
<dbReference type="Proteomes" id="UP001610432">
    <property type="component" value="Unassembled WGS sequence"/>
</dbReference>
<gene>
    <name evidence="1" type="ORF">BJX67DRAFT_66662</name>
</gene>
<dbReference type="RefSeq" id="XP_070887203.1">
    <property type="nucleotide sequence ID" value="XM_071035296.1"/>
</dbReference>
<evidence type="ECO:0000313" key="2">
    <source>
        <dbReference type="Proteomes" id="UP001610432"/>
    </source>
</evidence>
<keyword evidence="2" id="KW-1185">Reference proteome</keyword>
<organism evidence="1 2">
    <name type="scientific">Aspergillus lucknowensis</name>
    <dbReference type="NCBI Taxonomy" id="176173"/>
    <lineage>
        <taxon>Eukaryota</taxon>
        <taxon>Fungi</taxon>
        <taxon>Dikarya</taxon>
        <taxon>Ascomycota</taxon>
        <taxon>Pezizomycotina</taxon>
        <taxon>Eurotiomycetes</taxon>
        <taxon>Eurotiomycetidae</taxon>
        <taxon>Eurotiales</taxon>
        <taxon>Aspergillaceae</taxon>
        <taxon>Aspergillus</taxon>
        <taxon>Aspergillus subgen. Nidulantes</taxon>
    </lineage>
</organism>
<sequence>MTRDSLSSLSCGGVFAFASVARGRTQRPLQATGEDINKRIKNCLCSCSCSSPRMQTCRQGAVHPGVCLHRYCGMGCHGRDSKCSEFVRKGRGRGDNDFELNIRISLVSFPLWAPCYVQFSS</sequence>
<dbReference type="EMBL" id="JBFXLQ010000015">
    <property type="protein sequence ID" value="KAL2868224.1"/>
    <property type="molecule type" value="Genomic_DNA"/>
</dbReference>
<proteinExistence type="predicted"/>
<evidence type="ECO:0000313" key="1">
    <source>
        <dbReference type="EMBL" id="KAL2868224.1"/>
    </source>
</evidence>
<protein>
    <submittedName>
        <fullName evidence="1">Uncharacterized protein</fullName>
    </submittedName>
</protein>
<name>A0ABR4LUN0_9EURO</name>
<dbReference type="GeneID" id="98150368"/>
<accession>A0ABR4LUN0</accession>
<comment type="caution">
    <text evidence="1">The sequence shown here is derived from an EMBL/GenBank/DDBJ whole genome shotgun (WGS) entry which is preliminary data.</text>
</comment>